<evidence type="ECO:0000259" key="9">
    <source>
        <dbReference type="Pfam" id="PF16901"/>
    </source>
</evidence>
<keyword evidence="11" id="KW-1185">Reference proteome</keyword>
<evidence type="ECO:0000256" key="5">
    <source>
        <dbReference type="ARBA" id="ARBA00022827"/>
    </source>
</evidence>
<evidence type="ECO:0000313" key="10">
    <source>
        <dbReference type="EMBL" id="SEO27370.1"/>
    </source>
</evidence>
<name>A0A1H8NCP5_9BRAD</name>
<dbReference type="EC" id="1.1.5.3" evidence="7"/>
<dbReference type="InterPro" id="IPR006076">
    <property type="entry name" value="FAD-dep_OxRdtase"/>
</dbReference>
<dbReference type="AlphaFoldDB" id="A0A1H8NCP5"/>
<gene>
    <name evidence="10" type="ORF">SAMN05444123_10239</name>
</gene>
<keyword evidence="5" id="KW-0274">FAD</keyword>
<dbReference type="PANTHER" id="PTHR11985">
    <property type="entry name" value="GLYCEROL-3-PHOSPHATE DEHYDROGENASE"/>
    <property type="match status" value="1"/>
</dbReference>
<dbReference type="Pfam" id="PF01266">
    <property type="entry name" value="DAO"/>
    <property type="match status" value="1"/>
</dbReference>
<dbReference type="SUPFAM" id="SSF51905">
    <property type="entry name" value="FAD/NAD(P)-binding domain"/>
    <property type="match status" value="1"/>
</dbReference>
<keyword evidence="4" id="KW-0319">Glycerol metabolism</keyword>
<keyword evidence="3 7" id="KW-0285">Flavoprotein</keyword>
<dbReference type="Gene3D" id="3.30.9.10">
    <property type="entry name" value="D-Amino Acid Oxidase, subunit A, domain 2"/>
    <property type="match status" value="1"/>
</dbReference>
<evidence type="ECO:0000313" key="11">
    <source>
        <dbReference type="Proteomes" id="UP000199615"/>
    </source>
</evidence>
<evidence type="ECO:0000256" key="7">
    <source>
        <dbReference type="RuleBase" id="RU361217"/>
    </source>
</evidence>
<dbReference type="PRINTS" id="PR01001">
    <property type="entry name" value="FADG3PDH"/>
</dbReference>
<comment type="cofactor">
    <cofactor evidence="1 7">
        <name>FAD</name>
        <dbReference type="ChEBI" id="CHEBI:57692"/>
    </cofactor>
</comment>
<dbReference type="RefSeq" id="WP_092681816.1">
    <property type="nucleotide sequence ID" value="NZ_FODT01000002.1"/>
</dbReference>
<dbReference type="GO" id="GO:0006071">
    <property type="term" value="P:glycerol metabolic process"/>
    <property type="evidence" value="ECO:0007669"/>
    <property type="project" value="UniProtKB-KW"/>
</dbReference>
<evidence type="ECO:0000256" key="2">
    <source>
        <dbReference type="ARBA" id="ARBA00007330"/>
    </source>
</evidence>
<evidence type="ECO:0000256" key="1">
    <source>
        <dbReference type="ARBA" id="ARBA00001974"/>
    </source>
</evidence>
<organism evidence="10 11">
    <name type="scientific">Rhodopseudomonas pseudopalustris</name>
    <dbReference type="NCBI Taxonomy" id="1513892"/>
    <lineage>
        <taxon>Bacteria</taxon>
        <taxon>Pseudomonadati</taxon>
        <taxon>Pseudomonadota</taxon>
        <taxon>Alphaproteobacteria</taxon>
        <taxon>Hyphomicrobiales</taxon>
        <taxon>Nitrobacteraceae</taxon>
        <taxon>Rhodopseudomonas</taxon>
    </lineage>
</organism>
<keyword evidence="6 7" id="KW-0560">Oxidoreductase</keyword>
<dbReference type="InterPro" id="IPR036188">
    <property type="entry name" value="FAD/NAD-bd_sf"/>
</dbReference>
<dbReference type="PROSITE" id="PS00978">
    <property type="entry name" value="FAD_G3PDH_2"/>
    <property type="match status" value="1"/>
</dbReference>
<dbReference type="GO" id="GO:0009331">
    <property type="term" value="C:glycerol-3-phosphate dehydrogenase (FAD) complex"/>
    <property type="evidence" value="ECO:0007669"/>
    <property type="project" value="UniProtKB-UniRule"/>
</dbReference>
<evidence type="ECO:0000256" key="3">
    <source>
        <dbReference type="ARBA" id="ARBA00022630"/>
    </source>
</evidence>
<feature type="domain" description="Alpha-glycerophosphate oxidase C-terminal" evidence="9">
    <location>
        <begin position="413"/>
        <end position="522"/>
    </location>
</feature>
<evidence type="ECO:0000256" key="4">
    <source>
        <dbReference type="ARBA" id="ARBA00022798"/>
    </source>
</evidence>
<protein>
    <recommendedName>
        <fullName evidence="7">Glycerol-3-phosphate dehydrogenase</fullName>
        <ecNumber evidence="7">1.1.5.3</ecNumber>
    </recommendedName>
</protein>
<dbReference type="InterPro" id="IPR031656">
    <property type="entry name" value="DAO_C"/>
</dbReference>
<dbReference type="GO" id="GO:0004368">
    <property type="term" value="F:glycerol-3-phosphate dehydrogenase (quinone) activity"/>
    <property type="evidence" value="ECO:0007669"/>
    <property type="project" value="UniProtKB-EC"/>
</dbReference>
<dbReference type="Pfam" id="PF16901">
    <property type="entry name" value="DAO_C"/>
    <property type="match status" value="1"/>
</dbReference>
<dbReference type="PANTHER" id="PTHR11985:SF35">
    <property type="entry name" value="ANAEROBIC GLYCEROL-3-PHOSPHATE DEHYDROGENASE SUBUNIT A"/>
    <property type="match status" value="1"/>
</dbReference>
<evidence type="ECO:0000256" key="6">
    <source>
        <dbReference type="ARBA" id="ARBA00023002"/>
    </source>
</evidence>
<feature type="domain" description="FAD dependent oxidoreductase" evidence="8">
    <location>
        <begin position="34"/>
        <end position="387"/>
    </location>
</feature>
<dbReference type="OrthoDB" id="9766796at2"/>
<dbReference type="PROSITE" id="PS00977">
    <property type="entry name" value="FAD_G3PDH_1"/>
    <property type="match status" value="1"/>
</dbReference>
<dbReference type="GO" id="GO:0046168">
    <property type="term" value="P:glycerol-3-phosphate catabolic process"/>
    <property type="evidence" value="ECO:0007669"/>
    <property type="project" value="TreeGrafter"/>
</dbReference>
<evidence type="ECO:0000259" key="8">
    <source>
        <dbReference type="Pfam" id="PF01266"/>
    </source>
</evidence>
<dbReference type="InterPro" id="IPR000447">
    <property type="entry name" value="G3P_DH_FAD-dep"/>
</dbReference>
<dbReference type="Proteomes" id="UP000199615">
    <property type="component" value="Unassembled WGS sequence"/>
</dbReference>
<sequence>MSDARLQQIAQLAQGEPLADRSAHLRRLADSTFDILVIGGGATGAGVALDAVTRGFSVGLIEKADFASGTSSRSSKMIHGGFRYMQTGDVALVRESLRERTLLQSNAPHLVSLLPFLIPLFLKGGLINPKVSRALGAALWSYQFAGSWRIGRRHRRLKASEVLAHMPVLDPDKVGEGYLFHDLRTDDARLTLAIAATAAAHGAAVANHAECVGISDVTAGLRRVSVKTAEGEFTVATRMVINATGIWAGELLGHARLSAAQGLVAAKGTHLVFPRHVFGNDVAVSLPTTDRRTMSVVDAGAFSYVGSTDTTADCAIDEPGITQRDIDYVLAGINRNVTRPLSEDDITGGWSGFRPLLADQSKARTADLSRKHRITHDADGFVSVTGGKLTTYRAMAEEAVDVAAKALGGGRACRTRKLRLHGASSDFKFSAPIGRLTRYGVQGAKVAALAARDEALARPITKNAESLVAEAVWGLHAEMAGSLEDVLMRRTRVGLFDGRAVLKDLDVLGGQIMDWTDWSPDRRQREIDATRRVLRRELGPLAASSAVTPPIEVKDT</sequence>
<dbReference type="Gene3D" id="1.10.8.870">
    <property type="entry name" value="Alpha-glycerophosphate oxidase, cap domain"/>
    <property type="match status" value="1"/>
</dbReference>
<proteinExistence type="inferred from homology"/>
<comment type="catalytic activity">
    <reaction evidence="7">
        <text>a quinone + sn-glycerol 3-phosphate = dihydroxyacetone phosphate + a quinol</text>
        <dbReference type="Rhea" id="RHEA:18977"/>
        <dbReference type="ChEBI" id="CHEBI:24646"/>
        <dbReference type="ChEBI" id="CHEBI:57597"/>
        <dbReference type="ChEBI" id="CHEBI:57642"/>
        <dbReference type="ChEBI" id="CHEBI:132124"/>
        <dbReference type="EC" id="1.1.5.3"/>
    </reaction>
</comment>
<dbReference type="InterPro" id="IPR038299">
    <property type="entry name" value="DAO_C_sf"/>
</dbReference>
<dbReference type="EMBL" id="FODT01000002">
    <property type="protein sequence ID" value="SEO27370.1"/>
    <property type="molecule type" value="Genomic_DNA"/>
</dbReference>
<dbReference type="Gene3D" id="3.50.50.60">
    <property type="entry name" value="FAD/NAD(P)-binding domain"/>
    <property type="match status" value="1"/>
</dbReference>
<comment type="similarity">
    <text evidence="2 7">Belongs to the FAD-dependent glycerol-3-phosphate dehydrogenase family.</text>
</comment>
<accession>A0A1H8NCP5</accession>
<reference evidence="11" key="1">
    <citation type="submission" date="2016-10" db="EMBL/GenBank/DDBJ databases">
        <authorList>
            <person name="Varghese N."/>
            <person name="Submissions S."/>
        </authorList>
    </citation>
    <scope>NUCLEOTIDE SEQUENCE [LARGE SCALE GENOMIC DNA]</scope>
    <source>
        <strain evidence="11">DSM 123</strain>
    </source>
</reference>